<organism evidence="5 6">
    <name type="scientific">Zeimonas arvi</name>
    <dbReference type="NCBI Taxonomy" id="2498847"/>
    <lineage>
        <taxon>Bacteria</taxon>
        <taxon>Pseudomonadati</taxon>
        <taxon>Pseudomonadota</taxon>
        <taxon>Betaproteobacteria</taxon>
        <taxon>Burkholderiales</taxon>
        <taxon>Burkholderiaceae</taxon>
        <taxon>Zeimonas</taxon>
    </lineage>
</organism>
<evidence type="ECO:0000256" key="2">
    <source>
        <dbReference type="PIRSR" id="PIRSR039026-1"/>
    </source>
</evidence>
<dbReference type="GO" id="GO:0046872">
    <property type="term" value="F:metal ion binding"/>
    <property type="evidence" value="ECO:0007669"/>
    <property type="project" value="UniProtKB-KW"/>
</dbReference>
<dbReference type="EMBL" id="VDUY01000002">
    <property type="protein sequence ID" value="TXL67402.1"/>
    <property type="molecule type" value="Genomic_DNA"/>
</dbReference>
<feature type="chain" id="PRO_5022884347" evidence="4">
    <location>
        <begin position="29"/>
        <end position="353"/>
    </location>
</feature>
<dbReference type="InterPro" id="IPR018389">
    <property type="entry name" value="DctP_fam"/>
</dbReference>
<dbReference type="GO" id="GO:0031317">
    <property type="term" value="C:tripartite ATP-independent periplasmic transporter complex"/>
    <property type="evidence" value="ECO:0007669"/>
    <property type="project" value="InterPro"/>
</dbReference>
<name>A0A5C8P206_9BURK</name>
<proteinExistence type="predicted"/>
<comment type="caution">
    <text evidence="5">The sequence shown here is derived from an EMBL/GenBank/DDBJ whole genome shotgun (WGS) entry which is preliminary data.</text>
</comment>
<feature type="binding site" evidence="3">
    <location>
        <position position="216"/>
    </location>
    <ligand>
        <name>Na(+)</name>
        <dbReference type="ChEBI" id="CHEBI:29101"/>
    </ligand>
</feature>
<accession>A0A5C8P206</accession>
<dbReference type="Gene3D" id="3.40.190.10">
    <property type="entry name" value="Periplasmic binding protein-like II"/>
    <property type="match status" value="1"/>
</dbReference>
<evidence type="ECO:0000313" key="6">
    <source>
        <dbReference type="Proteomes" id="UP000321548"/>
    </source>
</evidence>
<keyword evidence="3" id="KW-0479">Metal-binding</keyword>
<dbReference type="Pfam" id="PF03480">
    <property type="entry name" value="DctP"/>
    <property type="match status" value="1"/>
</dbReference>
<evidence type="ECO:0000256" key="3">
    <source>
        <dbReference type="PIRSR" id="PIRSR039026-2"/>
    </source>
</evidence>
<reference evidence="5 6" key="1">
    <citation type="submission" date="2019-06" db="EMBL/GenBank/DDBJ databases">
        <title>Quisquiliibacterium sp. nov., isolated from a maize field.</title>
        <authorList>
            <person name="Lin S.-Y."/>
            <person name="Tsai C.-F."/>
            <person name="Young C.-C."/>
        </authorList>
    </citation>
    <scope>NUCLEOTIDE SEQUENCE [LARGE SCALE GENOMIC DNA]</scope>
    <source>
        <strain evidence="5 6">CC-CFT501</strain>
    </source>
</reference>
<feature type="binding site" evidence="2">
    <location>
        <position position="178"/>
    </location>
    <ligand>
        <name>substrate</name>
    </ligand>
</feature>
<dbReference type="AlphaFoldDB" id="A0A5C8P206"/>
<feature type="signal peptide" evidence="4">
    <location>
        <begin position="1"/>
        <end position="28"/>
    </location>
</feature>
<dbReference type="NCBIfam" id="NF037995">
    <property type="entry name" value="TRAP_S1"/>
    <property type="match status" value="1"/>
</dbReference>
<protein>
    <submittedName>
        <fullName evidence="5">TRAP transporter substrate-binding protein</fullName>
    </submittedName>
</protein>
<dbReference type="OrthoDB" id="9769667at2"/>
<dbReference type="InterPro" id="IPR038404">
    <property type="entry name" value="TRAP_DctP_sf"/>
</dbReference>
<keyword evidence="1 4" id="KW-0732">Signal</keyword>
<keyword evidence="6" id="KW-1185">Reference proteome</keyword>
<gene>
    <name evidence="5" type="ORF">FHP08_07330</name>
</gene>
<dbReference type="PANTHER" id="PTHR33376:SF5">
    <property type="entry name" value="EXTRACYTOPLASMIC SOLUTE RECEPTOR PROTEIN"/>
    <property type="match status" value="1"/>
</dbReference>
<dbReference type="InterPro" id="IPR026289">
    <property type="entry name" value="SBP_TakP-like"/>
</dbReference>
<dbReference type="CDD" id="cd13604">
    <property type="entry name" value="PBP2_TRAP_ketoacid_lactate_like"/>
    <property type="match status" value="1"/>
</dbReference>
<dbReference type="GO" id="GO:0055085">
    <property type="term" value="P:transmembrane transport"/>
    <property type="evidence" value="ECO:0007669"/>
    <property type="project" value="InterPro"/>
</dbReference>
<dbReference type="Proteomes" id="UP000321548">
    <property type="component" value="Unassembled WGS sequence"/>
</dbReference>
<feature type="binding site" evidence="3">
    <location>
        <position position="241"/>
    </location>
    <ligand>
        <name>substrate</name>
    </ligand>
</feature>
<feature type="binding site" evidence="3">
    <location>
        <position position="215"/>
    </location>
    <ligand>
        <name>substrate</name>
    </ligand>
</feature>
<dbReference type="PANTHER" id="PTHR33376">
    <property type="match status" value="1"/>
</dbReference>
<evidence type="ECO:0000313" key="5">
    <source>
        <dbReference type="EMBL" id="TXL67402.1"/>
    </source>
</evidence>
<evidence type="ECO:0000256" key="4">
    <source>
        <dbReference type="SAM" id="SignalP"/>
    </source>
</evidence>
<dbReference type="Gene3D" id="3.40.190.170">
    <property type="entry name" value="Bacterial extracellular solute-binding protein, family 7"/>
    <property type="match status" value="1"/>
</dbReference>
<sequence length="353" mass="38224">MGKRTPFALAAACIGSAVLALAAAPAAAQDKTVRFQMAAGFGSTQPLAGEAGLDVTKRIERASGGTIRIKHNEPNALVPVLQSFDAVSQGSVDMVWSTAGFWSGKDSAFNFFASLPYGPSAGEYLAWLDYGGGKELMAELYGKYGVHALTCGMAPPEGAGWFRKEIKTLDDLKGLKMRFFGLGAKAMAKLGVATQLIAPGEIYQALQLGTIDATEFSTPVQDLKLGFHQVAKYYYLPGWHQQSTALELLINKKKWDTLSDQQKAVIELACGETIRQSLAYGEAAQFGALKEIQAKGVTLKTWGPEFLAAFKGAWEEVAKEEAASNPMFKKIWDSYSAFRANYAIWRDSGYLKN</sequence>
<dbReference type="PIRSF" id="PIRSF039026">
    <property type="entry name" value="SiaP"/>
    <property type="match status" value="1"/>
</dbReference>
<dbReference type="RefSeq" id="WP_147703740.1">
    <property type="nucleotide sequence ID" value="NZ_VDUY01000002.1"/>
</dbReference>
<feature type="binding site" evidence="2">
    <location>
        <position position="157"/>
    </location>
    <ligand>
        <name>substrate</name>
    </ligand>
</feature>
<evidence type="ECO:0000256" key="1">
    <source>
        <dbReference type="ARBA" id="ARBA00022729"/>
    </source>
</evidence>